<protein>
    <submittedName>
        <fullName evidence="1">Uncharacterized protein</fullName>
    </submittedName>
</protein>
<evidence type="ECO:0000313" key="1">
    <source>
        <dbReference type="EMBL" id="RKN57301.1"/>
    </source>
</evidence>
<organism evidence="1 2">
    <name type="scientific">Micromonospora costi</name>
    <dbReference type="NCBI Taxonomy" id="1530042"/>
    <lineage>
        <taxon>Bacteria</taxon>
        <taxon>Bacillati</taxon>
        <taxon>Actinomycetota</taxon>
        <taxon>Actinomycetes</taxon>
        <taxon>Micromonosporales</taxon>
        <taxon>Micromonosporaceae</taxon>
        <taxon>Micromonospora</taxon>
    </lineage>
</organism>
<name>A0A3B0A9Q6_9ACTN</name>
<dbReference type="AlphaFoldDB" id="A0A3B0A9Q6"/>
<evidence type="ECO:0000313" key="2">
    <source>
        <dbReference type="Proteomes" id="UP000279968"/>
    </source>
</evidence>
<keyword evidence="2" id="KW-1185">Reference proteome</keyword>
<dbReference type="Proteomes" id="UP000279968">
    <property type="component" value="Unassembled WGS sequence"/>
</dbReference>
<dbReference type="EMBL" id="RBAN01000001">
    <property type="protein sequence ID" value="RKN57301.1"/>
    <property type="molecule type" value="Genomic_DNA"/>
</dbReference>
<gene>
    <name evidence="1" type="ORF">D7193_00980</name>
</gene>
<sequence length="59" mass="6125">MTLPASGGPAEAVTVTAGSLCQVTEAPQAGWTASYSVNGGPTTMLLLARRPRRRRLLNA</sequence>
<proteinExistence type="predicted"/>
<accession>A0A3B0A9Q6</accession>
<comment type="caution">
    <text evidence="1">The sequence shown here is derived from an EMBL/GenBank/DDBJ whole genome shotgun (WGS) entry which is preliminary data.</text>
</comment>
<reference evidence="1 2" key="1">
    <citation type="journal article" date="2015" name="Int. J. Syst. Evol. Microbiol.">
        <title>Micromonospora costi sp. nov., isolated from a leaf of Costus speciosus.</title>
        <authorList>
            <person name="Thawai C."/>
        </authorList>
    </citation>
    <scope>NUCLEOTIDE SEQUENCE [LARGE SCALE GENOMIC DNA]</scope>
    <source>
        <strain evidence="1 2">CS1-12</strain>
    </source>
</reference>